<dbReference type="PANTHER" id="PTHR24185:SF1">
    <property type="entry name" value="CALCIUM-INDEPENDENT PHOSPHOLIPASE A2-GAMMA"/>
    <property type="match status" value="1"/>
</dbReference>
<evidence type="ECO:0000313" key="7">
    <source>
        <dbReference type="Proteomes" id="UP000481861"/>
    </source>
</evidence>
<organism evidence="6 7">
    <name type="scientific">Massariosphaeria phaeospora</name>
    <dbReference type="NCBI Taxonomy" id="100035"/>
    <lineage>
        <taxon>Eukaryota</taxon>
        <taxon>Fungi</taxon>
        <taxon>Dikarya</taxon>
        <taxon>Ascomycota</taxon>
        <taxon>Pezizomycotina</taxon>
        <taxon>Dothideomycetes</taxon>
        <taxon>Pleosporomycetidae</taxon>
        <taxon>Pleosporales</taxon>
        <taxon>Pleosporales incertae sedis</taxon>
        <taxon>Massariosphaeria</taxon>
    </lineage>
</organism>
<sequence>MAQSLATQHGGDPSPLDTTGLCLLSLDGGGVRGLSSLYILKDLMARLNHQRQSDGLARVKPCEVFDLIGGTSTGGLIAIMLGRLEMDVDACMAAYSELMKAVFKEESSWLPVSWSGKLKARFDSAKLRSAVDDVIASSGASTTDAFNDNKARGCHTFVCATAKETAGVTRLRSYTLPSGSHIPATICEAALATSAATGFFDPVSIGARQFVDGALGANNPVDEVEGEAANIWSSNTGDLKPLVKCFISIGTGNPGKKALEDNIVKFLSKSLVGIATQTEETEKKFIARWAKHYDEKRFFRFNVDQGLQDVGLAEYKEQGKMEAATDEYLQHQAQKFRVRDCVENLQQKQNKTELSFALLISEHTMRCLTQQYRTRNVHWMIPRPVNSLFTGRSELIERIHNALRNNDPGTTKQKRLVITGIGGIGKSEVCLQVADLMRDDFWGVFWVDVGSPSTAKNSFFGIAKALGSSAESVEESLQALASTKDRWLLVLDNADDPEVDYAAYIPSGNQGAVIVTSRVHECSQHSTLPAEALEGLDEEHSTQLLLKAARMPEEFWQSCEKQAQAIVALLGSHTLALIQAGTYIAEGYCQLDQYAEKYKRLRKRLLRHYPKQQQSRYQHVYATFEASIAVLNDSKEGVGQDALDLLGVISMLHSGVLPLRLFRDAWRGARHVLETGGAKTDKMDALGGWHVSQLPEVLDGQADEWDDYRLNKASALLVSLSLVARHRSDNLDGLSMHPLAHAWAKDRLGSEQQQAAWVGAGCILALSRGELETWQVYERQLRPHVQSFLSPSVEAMFSFGPLGTMLPILLECGWALNTMREDSRLESLLEGIYRVFQIAPLDPSREHIVIWDLAARNLRYMGQARQAVALLEHVVKVKQTIIAEKHPSRLVSERALAHLQSISKS</sequence>
<feature type="active site" description="Proton acceptor" evidence="4">
    <location>
        <position position="212"/>
    </location>
</feature>
<dbReference type="GO" id="GO:0016740">
    <property type="term" value="F:transferase activity"/>
    <property type="evidence" value="ECO:0007669"/>
    <property type="project" value="UniProtKB-KW"/>
</dbReference>
<dbReference type="PROSITE" id="PS51635">
    <property type="entry name" value="PNPLA"/>
    <property type="match status" value="1"/>
</dbReference>
<accession>A0A7C8MEP5</accession>
<feature type="short sequence motif" description="DGA/G" evidence="4">
    <location>
        <begin position="212"/>
        <end position="214"/>
    </location>
</feature>
<dbReference type="Gene3D" id="3.40.1090.10">
    <property type="entry name" value="Cytosolic phospholipase A2 catalytic domain"/>
    <property type="match status" value="1"/>
</dbReference>
<evidence type="ECO:0000256" key="2">
    <source>
        <dbReference type="ARBA" id="ARBA00022963"/>
    </source>
</evidence>
<dbReference type="SUPFAM" id="SSF52151">
    <property type="entry name" value="FabD/lysophospholipase-like"/>
    <property type="match status" value="1"/>
</dbReference>
<protein>
    <submittedName>
        <fullName evidence="6">Acyl transferase/acyl hydrolase/lysophospholipase</fullName>
    </submittedName>
</protein>
<dbReference type="InterPro" id="IPR002182">
    <property type="entry name" value="NB-ARC"/>
</dbReference>
<proteinExistence type="predicted"/>
<evidence type="ECO:0000256" key="1">
    <source>
        <dbReference type="ARBA" id="ARBA00022801"/>
    </source>
</evidence>
<dbReference type="GO" id="GO:0019369">
    <property type="term" value="P:arachidonate metabolic process"/>
    <property type="evidence" value="ECO:0007669"/>
    <property type="project" value="TreeGrafter"/>
</dbReference>
<dbReference type="Pfam" id="PF00931">
    <property type="entry name" value="NB-ARC"/>
    <property type="match status" value="1"/>
</dbReference>
<feature type="short sequence motif" description="GXSXG" evidence="4">
    <location>
        <begin position="70"/>
        <end position="74"/>
    </location>
</feature>
<feature type="active site" description="Nucleophile" evidence="4">
    <location>
        <position position="72"/>
    </location>
</feature>
<dbReference type="CDD" id="cd07216">
    <property type="entry name" value="Pat17_PNPLA8_PNPLA9_like3"/>
    <property type="match status" value="1"/>
</dbReference>
<dbReference type="GO" id="GO:0016020">
    <property type="term" value="C:membrane"/>
    <property type="evidence" value="ECO:0007669"/>
    <property type="project" value="TreeGrafter"/>
</dbReference>
<dbReference type="GO" id="GO:0046486">
    <property type="term" value="P:glycerolipid metabolic process"/>
    <property type="evidence" value="ECO:0007669"/>
    <property type="project" value="UniProtKB-ARBA"/>
</dbReference>
<evidence type="ECO:0000313" key="6">
    <source>
        <dbReference type="EMBL" id="KAF2875101.1"/>
    </source>
</evidence>
<dbReference type="SUPFAM" id="SSF52540">
    <property type="entry name" value="P-loop containing nucleoside triphosphate hydrolases"/>
    <property type="match status" value="1"/>
</dbReference>
<feature type="domain" description="PNPLA" evidence="5">
    <location>
        <begin position="24"/>
        <end position="225"/>
    </location>
</feature>
<evidence type="ECO:0000259" key="5">
    <source>
        <dbReference type="PROSITE" id="PS51635"/>
    </source>
</evidence>
<keyword evidence="3 4" id="KW-0443">Lipid metabolism</keyword>
<keyword evidence="2 4" id="KW-0442">Lipid degradation</keyword>
<dbReference type="GO" id="GO:0047499">
    <property type="term" value="F:calcium-independent phospholipase A2 activity"/>
    <property type="evidence" value="ECO:0007669"/>
    <property type="project" value="TreeGrafter"/>
</dbReference>
<dbReference type="GO" id="GO:0043531">
    <property type="term" value="F:ADP binding"/>
    <property type="evidence" value="ECO:0007669"/>
    <property type="project" value="InterPro"/>
</dbReference>
<dbReference type="OrthoDB" id="1658288at2759"/>
<dbReference type="InterPro" id="IPR027417">
    <property type="entry name" value="P-loop_NTPase"/>
</dbReference>
<evidence type="ECO:0000256" key="3">
    <source>
        <dbReference type="ARBA" id="ARBA00023098"/>
    </source>
</evidence>
<keyword evidence="1 4" id="KW-0378">Hydrolase</keyword>
<dbReference type="EMBL" id="JAADJZ010000005">
    <property type="protein sequence ID" value="KAF2875101.1"/>
    <property type="molecule type" value="Genomic_DNA"/>
</dbReference>
<dbReference type="InterPro" id="IPR002641">
    <property type="entry name" value="PNPLA_dom"/>
</dbReference>
<dbReference type="GO" id="GO:0016042">
    <property type="term" value="P:lipid catabolic process"/>
    <property type="evidence" value="ECO:0007669"/>
    <property type="project" value="UniProtKB-UniRule"/>
</dbReference>
<dbReference type="Gene3D" id="3.40.50.300">
    <property type="entry name" value="P-loop containing nucleotide triphosphate hydrolases"/>
    <property type="match status" value="1"/>
</dbReference>
<dbReference type="AlphaFoldDB" id="A0A7C8MEP5"/>
<name>A0A7C8MEP5_9PLEO</name>
<dbReference type="InterPro" id="IPR016035">
    <property type="entry name" value="Acyl_Trfase/lysoPLipase"/>
</dbReference>
<reference evidence="6 7" key="1">
    <citation type="submission" date="2020-01" db="EMBL/GenBank/DDBJ databases">
        <authorList>
            <consortium name="DOE Joint Genome Institute"/>
            <person name="Haridas S."/>
            <person name="Albert R."/>
            <person name="Binder M."/>
            <person name="Bloem J."/>
            <person name="Labutti K."/>
            <person name="Salamov A."/>
            <person name="Andreopoulos B."/>
            <person name="Baker S.E."/>
            <person name="Barry K."/>
            <person name="Bills G."/>
            <person name="Bluhm B.H."/>
            <person name="Cannon C."/>
            <person name="Castanera R."/>
            <person name="Culley D.E."/>
            <person name="Daum C."/>
            <person name="Ezra D."/>
            <person name="Gonzalez J.B."/>
            <person name="Henrissat B."/>
            <person name="Kuo A."/>
            <person name="Liang C."/>
            <person name="Lipzen A."/>
            <person name="Lutzoni F."/>
            <person name="Magnuson J."/>
            <person name="Mondo S."/>
            <person name="Nolan M."/>
            <person name="Ohm R."/>
            <person name="Pangilinan J."/>
            <person name="Park H.-J.H."/>
            <person name="Ramirez L."/>
            <person name="Alfaro M."/>
            <person name="Sun H."/>
            <person name="Tritt A."/>
            <person name="Yoshinaga Y."/>
            <person name="Zwiers L.-H.L."/>
            <person name="Turgeon B.G."/>
            <person name="Goodwin S.B."/>
            <person name="Spatafora J.W."/>
            <person name="Crous P.W."/>
            <person name="Grigoriev I.V."/>
        </authorList>
    </citation>
    <scope>NUCLEOTIDE SEQUENCE [LARGE SCALE GENOMIC DNA]</scope>
    <source>
        <strain evidence="6 7">CBS 611.86</strain>
    </source>
</reference>
<evidence type="ECO:0000256" key="4">
    <source>
        <dbReference type="PROSITE-ProRule" id="PRU01161"/>
    </source>
</evidence>
<dbReference type="PANTHER" id="PTHR24185">
    <property type="entry name" value="CALCIUM-INDEPENDENT PHOSPHOLIPASE A2-GAMMA"/>
    <property type="match status" value="1"/>
</dbReference>
<gene>
    <name evidence="6" type="ORF">BDV95DRAFT_564305</name>
</gene>
<feature type="short sequence motif" description="GXGXXG" evidence="4">
    <location>
        <begin position="28"/>
        <end position="33"/>
    </location>
</feature>
<comment type="caution">
    <text evidence="6">The sequence shown here is derived from an EMBL/GenBank/DDBJ whole genome shotgun (WGS) entry which is preliminary data.</text>
</comment>
<keyword evidence="7" id="KW-1185">Reference proteome</keyword>
<dbReference type="Pfam" id="PF01734">
    <property type="entry name" value="Patatin"/>
    <property type="match status" value="1"/>
</dbReference>
<keyword evidence="6" id="KW-0808">Transferase</keyword>
<dbReference type="Proteomes" id="UP000481861">
    <property type="component" value="Unassembled WGS sequence"/>
</dbReference>